<keyword evidence="1" id="KW-1133">Transmembrane helix</keyword>
<evidence type="ECO:0000259" key="2">
    <source>
        <dbReference type="Pfam" id="PF13472"/>
    </source>
</evidence>
<dbReference type="Proteomes" id="UP000234881">
    <property type="component" value="Unassembled WGS sequence"/>
</dbReference>
<dbReference type="PANTHER" id="PTHR30383">
    <property type="entry name" value="THIOESTERASE 1/PROTEASE 1/LYSOPHOSPHOLIPASE L1"/>
    <property type="match status" value="1"/>
</dbReference>
<name>A0A2N5XPH3_9HYPH</name>
<dbReference type="Gene3D" id="3.40.50.1110">
    <property type="entry name" value="SGNH hydrolase"/>
    <property type="match status" value="1"/>
</dbReference>
<sequence length="236" mass="25495">MHFISSSTKRHSQAKAVTREQGQQQTFLRITIAFGLFFLIALFSVSKIQAAEPIKILSFGDSLSAGYQLPSGAGFTDQLQKRLNEEPLAVEVINAAVSGDTTAAGLARLDWSTPDGVDIVLLELGANDALQGLPVDRAKANLAEMIEKFQSRNITVGLIGMQAPPNMGADYIQAFNAIFPALAKQYSVPFYPFFLDGVAAITDLNLSDGMHPNEEGIKIIVKKIAPFVIDIVKSLN</sequence>
<proteinExistence type="predicted"/>
<dbReference type="InterPro" id="IPR051532">
    <property type="entry name" value="Ester_Hydrolysis_Enzymes"/>
</dbReference>
<dbReference type="EMBL" id="PKUQ01000031">
    <property type="protein sequence ID" value="PLW76328.1"/>
    <property type="molecule type" value="Genomic_DNA"/>
</dbReference>
<dbReference type="SUPFAM" id="SSF52266">
    <property type="entry name" value="SGNH hydrolase"/>
    <property type="match status" value="1"/>
</dbReference>
<dbReference type="PANTHER" id="PTHR30383:SF24">
    <property type="entry name" value="THIOESTERASE 1_PROTEASE 1_LYSOPHOSPHOLIPASE L1"/>
    <property type="match status" value="1"/>
</dbReference>
<dbReference type="InterPro" id="IPR013830">
    <property type="entry name" value="SGNH_hydro"/>
</dbReference>
<evidence type="ECO:0000256" key="1">
    <source>
        <dbReference type="SAM" id="Phobius"/>
    </source>
</evidence>
<feature type="transmembrane region" description="Helical" evidence="1">
    <location>
        <begin position="27"/>
        <end position="45"/>
    </location>
</feature>
<dbReference type="CDD" id="cd01822">
    <property type="entry name" value="Lysophospholipase_L1_like"/>
    <property type="match status" value="1"/>
</dbReference>
<dbReference type="InterPro" id="IPR036514">
    <property type="entry name" value="SGNH_hydro_sf"/>
</dbReference>
<accession>A0A2N5XPH3</accession>
<keyword evidence="4" id="KW-1185">Reference proteome</keyword>
<keyword evidence="1" id="KW-0472">Membrane</keyword>
<reference evidence="3 4" key="1">
    <citation type="submission" date="2018-01" db="EMBL/GenBank/DDBJ databases">
        <title>The draft genome sequence of Cohaesibacter sp. H1304.</title>
        <authorList>
            <person name="Wang N.-N."/>
            <person name="Du Z.-J."/>
        </authorList>
    </citation>
    <scope>NUCLEOTIDE SEQUENCE [LARGE SCALE GENOMIC DNA]</scope>
    <source>
        <strain evidence="3 4">H1304</strain>
    </source>
</reference>
<keyword evidence="1" id="KW-0812">Transmembrane</keyword>
<dbReference type="OrthoDB" id="9786188at2"/>
<gene>
    <name evidence="3" type="ORF">C0081_15680</name>
</gene>
<evidence type="ECO:0000313" key="4">
    <source>
        <dbReference type="Proteomes" id="UP000234881"/>
    </source>
</evidence>
<feature type="domain" description="SGNH hydrolase-type esterase" evidence="2">
    <location>
        <begin position="59"/>
        <end position="216"/>
    </location>
</feature>
<evidence type="ECO:0000313" key="3">
    <source>
        <dbReference type="EMBL" id="PLW76328.1"/>
    </source>
</evidence>
<comment type="caution">
    <text evidence="3">The sequence shown here is derived from an EMBL/GenBank/DDBJ whole genome shotgun (WGS) entry which is preliminary data.</text>
</comment>
<dbReference type="AlphaFoldDB" id="A0A2N5XPH3"/>
<dbReference type="Pfam" id="PF13472">
    <property type="entry name" value="Lipase_GDSL_2"/>
    <property type="match status" value="1"/>
</dbReference>
<dbReference type="RefSeq" id="WP_101534762.1">
    <property type="nucleotide sequence ID" value="NZ_PKUQ01000031.1"/>
</dbReference>
<dbReference type="GO" id="GO:0004622">
    <property type="term" value="F:phosphatidylcholine lysophospholipase activity"/>
    <property type="evidence" value="ECO:0007669"/>
    <property type="project" value="TreeGrafter"/>
</dbReference>
<protein>
    <submittedName>
        <fullName evidence="3">Arylesterase</fullName>
    </submittedName>
</protein>
<organism evidence="3 4">
    <name type="scientific">Cohaesibacter celericrescens</name>
    <dbReference type="NCBI Taxonomy" id="2067669"/>
    <lineage>
        <taxon>Bacteria</taxon>
        <taxon>Pseudomonadati</taxon>
        <taxon>Pseudomonadota</taxon>
        <taxon>Alphaproteobacteria</taxon>
        <taxon>Hyphomicrobiales</taxon>
        <taxon>Cohaesibacteraceae</taxon>
    </lineage>
</organism>